<accession>A0AAV4S5M7</accession>
<dbReference type="Proteomes" id="UP001054837">
    <property type="component" value="Unassembled WGS sequence"/>
</dbReference>
<feature type="non-terminal residue" evidence="2">
    <location>
        <position position="54"/>
    </location>
</feature>
<comment type="caution">
    <text evidence="2">The sequence shown here is derived from an EMBL/GenBank/DDBJ whole genome shotgun (WGS) entry which is preliminary data.</text>
</comment>
<keyword evidence="3" id="KW-1185">Reference proteome</keyword>
<feature type="region of interest" description="Disordered" evidence="1">
    <location>
        <begin position="1"/>
        <end position="54"/>
    </location>
</feature>
<sequence length="54" mass="5763">MESRIEGGRRELNGIGGGGLEAWNKLGAPRDTRKGPIGGLEKKRKEKSGDALKS</sequence>
<gene>
    <name evidence="2" type="ORF">CDAR_125241</name>
</gene>
<evidence type="ECO:0000313" key="3">
    <source>
        <dbReference type="Proteomes" id="UP001054837"/>
    </source>
</evidence>
<proteinExistence type="predicted"/>
<evidence type="ECO:0000256" key="1">
    <source>
        <dbReference type="SAM" id="MobiDB-lite"/>
    </source>
</evidence>
<dbReference type="EMBL" id="BPLQ01007093">
    <property type="protein sequence ID" value="GIY27866.1"/>
    <property type="molecule type" value="Genomic_DNA"/>
</dbReference>
<organism evidence="2 3">
    <name type="scientific">Caerostris darwini</name>
    <dbReference type="NCBI Taxonomy" id="1538125"/>
    <lineage>
        <taxon>Eukaryota</taxon>
        <taxon>Metazoa</taxon>
        <taxon>Ecdysozoa</taxon>
        <taxon>Arthropoda</taxon>
        <taxon>Chelicerata</taxon>
        <taxon>Arachnida</taxon>
        <taxon>Araneae</taxon>
        <taxon>Araneomorphae</taxon>
        <taxon>Entelegynae</taxon>
        <taxon>Araneoidea</taxon>
        <taxon>Araneidae</taxon>
        <taxon>Caerostris</taxon>
    </lineage>
</organism>
<dbReference type="AlphaFoldDB" id="A0AAV4S5M7"/>
<name>A0AAV4S5M7_9ARAC</name>
<feature type="compositionally biased region" description="Basic and acidic residues" evidence="1">
    <location>
        <begin position="28"/>
        <end position="54"/>
    </location>
</feature>
<evidence type="ECO:0000313" key="2">
    <source>
        <dbReference type="EMBL" id="GIY27866.1"/>
    </source>
</evidence>
<reference evidence="2 3" key="1">
    <citation type="submission" date="2021-06" db="EMBL/GenBank/DDBJ databases">
        <title>Caerostris darwini draft genome.</title>
        <authorList>
            <person name="Kono N."/>
            <person name="Arakawa K."/>
        </authorList>
    </citation>
    <scope>NUCLEOTIDE SEQUENCE [LARGE SCALE GENOMIC DNA]</scope>
</reference>
<protein>
    <submittedName>
        <fullName evidence="2">Uncharacterized protein</fullName>
    </submittedName>
</protein>
<feature type="compositionally biased region" description="Basic and acidic residues" evidence="1">
    <location>
        <begin position="1"/>
        <end position="12"/>
    </location>
</feature>